<accession>A0ABV1TWM2</accession>
<dbReference type="Pfam" id="PF09346">
    <property type="entry name" value="SMI1_KNR4"/>
    <property type="match status" value="1"/>
</dbReference>
<dbReference type="SUPFAM" id="SSF160631">
    <property type="entry name" value="SMI1/KNR4-like"/>
    <property type="match status" value="1"/>
</dbReference>
<dbReference type="InterPro" id="IPR037883">
    <property type="entry name" value="Knr4/Smi1-like_sf"/>
</dbReference>
<dbReference type="EMBL" id="JBEOZM010000053">
    <property type="protein sequence ID" value="MER6274420.1"/>
    <property type="molecule type" value="Genomic_DNA"/>
</dbReference>
<gene>
    <name evidence="2" type="ORF">ABT211_45430</name>
</gene>
<comment type="caution">
    <text evidence="2">The sequence shown here is derived from an EMBL/GenBank/DDBJ whole genome shotgun (WGS) entry which is preliminary data.</text>
</comment>
<name>A0ABV1TWM2_9ACTN</name>
<keyword evidence="3" id="KW-1185">Reference proteome</keyword>
<dbReference type="InterPro" id="IPR018958">
    <property type="entry name" value="Knr4/Smi1-like_dom"/>
</dbReference>
<dbReference type="Proteomes" id="UP001490365">
    <property type="component" value="Unassembled WGS sequence"/>
</dbReference>
<evidence type="ECO:0000313" key="2">
    <source>
        <dbReference type="EMBL" id="MER6274420.1"/>
    </source>
</evidence>
<protein>
    <submittedName>
        <fullName evidence="2">SMI1/KNR4 family protein</fullName>
    </submittedName>
</protein>
<organism evidence="2 3">
    <name type="scientific">Streptomyces sp. 900105755</name>
    <dbReference type="NCBI Taxonomy" id="3154389"/>
    <lineage>
        <taxon>Bacteria</taxon>
        <taxon>Bacillati</taxon>
        <taxon>Actinomycetota</taxon>
        <taxon>Actinomycetes</taxon>
        <taxon>Kitasatosporales</taxon>
        <taxon>Streptomycetaceae</taxon>
        <taxon>Streptomyces</taxon>
    </lineage>
</organism>
<proteinExistence type="predicted"/>
<feature type="domain" description="Knr4/Smi1-like" evidence="1">
    <location>
        <begin position="29"/>
        <end position="171"/>
    </location>
</feature>
<sequence>MTVTRDQRPAEATLDFLRSAFPPEWREPALGREAVAAWEAENGVVLPEPYRTFVADISNGSSLGPAGDGGLQPLGWLPDTWPGLGPRQPGKPFPLQAAWHWEGDENGAPEHPRIEAAFNNGSVVLGCEDGQTFWLLLTTGPRRGEVWMITDVGAVPAPEDQAWGFEEWVRRWHTGEDWWD</sequence>
<evidence type="ECO:0000259" key="1">
    <source>
        <dbReference type="SMART" id="SM00860"/>
    </source>
</evidence>
<dbReference type="RefSeq" id="WP_351962635.1">
    <property type="nucleotide sequence ID" value="NZ_JBEOZM010000053.1"/>
</dbReference>
<dbReference type="SMART" id="SM00860">
    <property type="entry name" value="SMI1_KNR4"/>
    <property type="match status" value="1"/>
</dbReference>
<reference evidence="2 3" key="1">
    <citation type="submission" date="2024-06" db="EMBL/GenBank/DDBJ databases">
        <title>The Natural Products Discovery Center: Release of the First 8490 Sequenced Strains for Exploring Actinobacteria Biosynthetic Diversity.</title>
        <authorList>
            <person name="Kalkreuter E."/>
            <person name="Kautsar S.A."/>
            <person name="Yang D."/>
            <person name="Bader C.D."/>
            <person name="Teijaro C.N."/>
            <person name="Fluegel L."/>
            <person name="Davis C.M."/>
            <person name="Simpson J.R."/>
            <person name="Lauterbach L."/>
            <person name="Steele A.D."/>
            <person name="Gui C."/>
            <person name="Meng S."/>
            <person name="Li G."/>
            <person name="Viehrig K."/>
            <person name="Ye F."/>
            <person name="Su P."/>
            <person name="Kiefer A.F."/>
            <person name="Nichols A."/>
            <person name="Cepeda A.J."/>
            <person name="Yan W."/>
            <person name="Fan B."/>
            <person name="Jiang Y."/>
            <person name="Adhikari A."/>
            <person name="Zheng C.-J."/>
            <person name="Schuster L."/>
            <person name="Cowan T.M."/>
            <person name="Smanski M.J."/>
            <person name="Chevrette M.G."/>
            <person name="De Carvalho L.P.S."/>
            <person name="Shen B."/>
        </authorList>
    </citation>
    <scope>NUCLEOTIDE SEQUENCE [LARGE SCALE GENOMIC DNA]</scope>
    <source>
        <strain evidence="2 3">NPDC001694</strain>
    </source>
</reference>
<evidence type="ECO:0000313" key="3">
    <source>
        <dbReference type="Proteomes" id="UP001490365"/>
    </source>
</evidence>